<dbReference type="PROSITE" id="PS50178">
    <property type="entry name" value="ZF_FYVE"/>
    <property type="match status" value="1"/>
</dbReference>
<dbReference type="STRING" id="1965070.A0A443QSE6"/>
<dbReference type="SUPFAM" id="SSF57997">
    <property type="entry name" value="Tropomyosin"/>
    <property type="match status" value="1"/>
</dbReference>
<dbReference type="Gene3D" id="1.20.5.390">
    <property type="entry name" value="L1 transposable element, trimerization domain"/>
    <property type="match status" value="1"/>
</dbReference>
<feature type="domain" description="C2H2-type" evidence="8">
    <location>
        <begin position="39"/>
        <end position="67"/>
    </location>
</feature>
<accession>A0A443QSE6</accession>
<protein>
    <submittedName>
        <fullName evidence="10">Early endosome antigen 1-like isoform X1</fullName>
    </submittedName>
</protein>
<dbReference type="Proteomes" id="UP000285301">
    <property type="component" value="Unassembled WGS sequence"/>
</dbReference>
<dbReference type="InterPro" id="IPR013087">
    <property type="entry name" value="Znf_C2H2_type"/>
</dbReference>
<dbReference type="InterPro" id="IPR000306">
    <property type="entry name" value="Znf_FYVE"/>
</dbReference>
<keyword evidence="3" id="KW-0862">Zinc</keyword>
<evidence type="ECO:0000256" key="6">
    <source>
        <dbReference type="SAM" id="Coils"/>
    </source>
</evidence>
<dbReference type="AlphaFoldDB" id="A0A443QSE6"/>
<dbReference type="SUPFAM" id="SSF57903">
    <property type="entry name" value="FYVE/PHD zinc finger"/>
    <property type="match status" value="1"/>
</dbReference>
<proteinExistence type="predicted"/>
<comment type="caution">
    <text evidence="10">The sequence shown here is derived from an EMBL/GenBank/DDBJ whole genome shotgun (WGS) entry which is preliminary data.</text>
</comment>
<gene>
    <name evidence="10" type="ORF">B4U79_01302</name>
</gene>
<feature type="coiled-coil region" evidence="6">
    <location>
        <begin position="145"/>
        <end position="273"/>
    </location>
</feature>
<evidence type="ECO:0000256" key="4">
    <source>
        <dbReference type="ARBA" id="ARBA00023054"/>
    </source>
</evidence>
<dbReference type="SMART" id="SM00355">
    <property type="entry name" value="ZnF_C2H2"/>
    <property type="match status" value="2"/>
</dbReference>
<dbReference type="PROSITE" id="PS50157">
    <property type="entry name" value="ZINC_FINGER_C2H2_2"/>
    <property type="match status" value="1"/>
</dbReference>
<evidence type="ECO:0000256" key="5">
    <source>
        <dbReference type="PROSITE-ProRule" id="PRU00042"/>
    </source>
</evidence>
<dbReference type="SMART" id="SM00064">
    <property type="entry name" value="FYVE"/>
    <property type="match status" value="1"/>
</dbReference>
<keyword evidence="4 6" id="KW-0175">Coiled coil</keyword>
<feature type="domain" description="FYVE-type" evidence="9">
    <location>
        <begin position="707"/>
        <end position="767"/>
    </location>
</feature>
<dbReference type="CDD" id="cd15730">
    <property type="entry name" value="FYVE_EEA1"/>
    <property type="match status" value="1"/>
</dbReference>
<dbReference type="Pfam" id="PF01363">
    <property type="entry name" value="FYVE"/>
    <property type="match status" value="1"/>
</dbReference>
<dbReference type="InterPro" id="IPR011011">
    <property type="entry name" value="Znf_FYVE_PHD"/>
</dbReference>
<dbReference type="PROSITE" id="PS00028">
    <property type="entry name" value="ZINC_FINGER_C2H2_1"/>
    <property type="match status" value="2"/>
</dbReference>
<evidence type="ECO:0000256" key="1">
    <source>
        <dbReference type="ARBA" id="ARBA00022723"/>
    </source>
</evidence>
<dbReference type="OrthoDB" id="10018316at2759"/>
<dbReference type="GO" id="GO:0008270">
    <property type="term" value="F:zinc ion binding"/>
    <property type="evidence" value="ECO:0007669"/>
    <property type="project" value="UniProtKB-KW"/>
</dbReference>
<feature type="region of interest" description="Disordered" evidence="7">
    <location>
        <begin position="1"/>
        <end position="32"/>
    </location>
</feature>
<keyword evidence="2 5" id="KW-0863">Zinc-finger</keyword>
<keyword evidence="1" id="KW-0479">Metal-binding</keyword>
<dbReference type="InterPro" id="IPR013083">
    <property type="entry name" value="Znf_RING/FYVE/PHD"/>
</dbReference>
<feature type="coiled-coil region" evidence="6">
    <location>
        <begin position="306"/>
        <end position="674"/>
    </location>
</feature>
<evidence type="ECO:0000256" key="3">
    <source>
        <dbReference type="ARBA" id="ARBA00022833"/>
    </source>
</evidence>
<name>A0A443QSE6_9ACAR</name>
<dbReference type="SUPFAM" id="SSF69979">
    <property type="entry name" value="Eea1 homodimerisation domain"/>
    <property type="match status" value="1"/>
</dbReference>
<sequence>MTTSPQTDPTASNSRQTSPMKSERKPSDAFNDNQEAEGFICPLCLTPFPDADDLQAHYSSAHSGDINTSVACSVCKMRFGTDIECEAHFIRSHNKTKADESANSIVQRELEKIGARLELPNEELELLKSQIKAMEESKGLITSEVLLLRDQLADSNQLLKEIKNEKDLLFTKCEAFEKELKEANDKLNQSKEENLKLRADLQISSCDRNEISALKNELNKAKKQFEVCQAEKQQLSLENRDMVQKLDKLKFEKDKLEVRLTIVEEAKNELQEKWKLKESGIESEAGNIQQLTASLENMKIDLLSTKQVLEETKNHSKDEINRYTQLLMKENNEKKDIETKYEQLSRDLVAANNKCDEIKQLYSSLTEEYENLQKLNAFNSEKLKENEQVISRMNAKLSEYESLLSSKNNEIENLKKNFEGQLKIIEEECEQQKNKLNENEYLFTSLQKSLDETEKQLVAERNRLKITMSEHENELCEMKLKEEALQSEIADKESEIKEYIEKFKVAEKAEKEAENKLSQSFVKLQESEKKLSLLEQKHSQLSKEIEDLQKEKEMLRSALKLKTDNLQKMERMCSDLKERLKRVEDECLQREQSLEIEVRNRNESIEKLEQDLKRIKVQTEVSIKQFDEVLSQKVELETKLSYVLDEKMSLFEKCRDLEEENDKLKSELLAVKSKLDDTIAALHELGRENQLLQVEQTKLMSKRWTEDDEVTNCTSCNRQFSLALRKHHCRNCLQIFCNECSSKVAVIRSHSSNKPVRVCDACYLEIESNA</sequence>
<evidence type="ECO:0000313" key="10">
    <source>
        <dbReference type="EMBL" id="RWS05942.1"/>
    </source>
</evidence>
<dbReference type="Gene3D" id="3.30.40.10">
    <property type="entry name" value="Zinc/RING finger domain, C3HC4 (zinc finger)"/>
    <property type="match status" value="1"/>
</dbReference>
<evidence type="ECO:0000259" key="8">
    <source>
        <dbReference type="PROSITE" id="PS50157"/>
    </source>
</evidence>
<evidence type="ECO:0000259" key="9">
    <source>
        <dbReference type="PROSITE" id="PS50178"/>
    </source>
</evidence>
<dbReference type="Gene3D" id="3.30.160.60">
    <property type="entry name" value="Classic Zinc Finger"/>
    <property type="match status" value="1"/>
</dbReference>
<dbReference type="PANTHER" id="PTHR45956:SF6">
    <property type="entry name" value="RUN DOMAIN-CONTAINING PROTEIN"/>
    <property type="match status" value="1"/>
</dbReference>
<dbReference type="InterPro" id="IPR047335">
    <property type="entry name" value="RUFY1-3"/>
</dbReference>
<evidence type="ECO:0000313" key="11">
    <source>
        <dbReference type="Proteomes" id="UP000285301"/>
    </source>
</evidence>
<evidence type="ECO:0000256" key="2">
    <source>
        <dbReference type="ARBA" id="ARBA00022771"/>
    </source>
</evidence>
<keyword evidence="11" id="KW-1185">Reference proteome</keyword>
<organism evidence="10 11">
    <name type="scientific">Dinothrombium tinctorium</name>
    <dbReference type="NCBI Taxonomy" id="1965070"/>
    <lineage>
        <taxon>Eukaryota</taxon>
        <taxon>Metazoa</taxon>
        <taxon>Ecdysozoa</taxon>
        <taxon>Arthropoda</taxon>
        <taxon>Chelicerata</taxon>
        <taxon>Arachnida</taxon>
        <taxon>Acari</taxon>
        <taxon>Acariformes</taxon>
        <taxon>Trombidiformes</taxon>
        <taxon>Prostigmata</taxon>
        <taxon>Anystina</taxon>
        <taxon>Parasitengona</taxon>
        <taxon>Trombidioidea</taxon>
        <taxon>Trombidiidae</taxon>
        <taxon>Dinothrombium</taxon>
    </lineage>
</organism>
<dbReference type="PANTHER" id="PTHR45956">
    <property type="entry name" value="RUN AND FYVE DOMAIN-CONTAINING PROTEIN 2-LIKE PROTEIN"/>
    <property type="match status" value="1"/>
</dbReference>
<reference evidence="10 11" key="1">
    <citation type="journal article" date="2018" name="Gigascience">
        <title>Genomes of trombidid mites reveal novel predicted allergens and laterally-transferred genes associated with secondary metabolism.</title>
        <authorList>
            <person name="Dong X."/>
            <person name="Chaisiri K."/>
            <person name="Xia D."/>
            <person name="Armstrong S.D."/>
            <person name="Fang Y."/>
            <person name="Donnelly M.J."/>
            <person name="Kadowaki T."/>
            <person name="McGarry J.W."/>
            <person name="Darby A.C."/>
            <person name="Makepeace B.L."/>
        </authorList>
    </citation>
    <scope>NUCLEOTIDE SEQUENCE [LARGE SCALE GENOMIC DNA]</scope>
    <source>
        <strain evidence="10">UoL-WK</strain>
    </source>
</reference>
<feature type="compositionally biased region" description="Polar residues" evidence="7">
    <location>
        <begin position="1"/>
        <end position="20"/>
    </location>
</feature>
<dbReference type="EMBL" id="NCKU01004433">
    <property type="protein sequence ID" value="RWS05942.1"/>
    <property type="molecule type" value="Genomic_DNA"/>
</dbReference>
<dbReference type="InterPro" id="IPR017455">
    <property type="entry name" value="Znf_FYVE-rel"/>
</dbReference>
<evidence type="ECO:0000256" key="7">
    <source>
        <dbReference type="SAM" id="MobiDB-lite"/>
    </source>
</evidence>